<sequence>MLDITSLVNASCSGLPDGLALVTTPHTTCGLLVNEWERGLSSDLSDFFSELSPSDKPALHNDVAGRPSRDPGWEGEAERAGAAGWDLDDPEVLARWRKQEPANAHAHLLTSLLSTSLALPVANGSVALGAYQSVIFADADAPRSRTFAVTLFPSPPPPSSPPPPPLRASLSAALLSPSPGSLLPALLAPLLGTPSAPLRGRYRLLHSPGEPYRSSPFFWSLRAEHASRSPSLADAALAFTDGIPFKRSGPAFQTLTATSILSEVAVTASLPPLPPQTSTMVTEATVRPGAGANEYLVSAVSTSIRASSLFPFLSGLSAPSGALGSEARARDWTDGDVRVTEVGGELLVWERVG</sequence>
<dbReference type="Gene3D" id="2.60.120.460">
    <property type="entry name" value="YjbQ-like"/>
    <property type="match status" value="1"/>
</dbReference>
<gene>
    <name evidence="2" type="ORF">TeGR_g6836</name>
</gene>
<comment type="caution">
    <text evidence="2">The sequence shown here is derived from an EMBL/GenBank/DDBJ whole genome shotgun (WGS) entry which is preliminary data.</text>
</comment>
<evidence type="ECO:0000313" key="2">
    <source>
        <dbReference type="EMBL" id="GMI33954.1"/>
    </source>
</evidence>
<evidence type="ECO:0000256" key="1">
    <source>
        <dbReference type="SAM" id="MobiDB-lite"/>
    </source>
</evidence>
<proteinExistence type="predicted"/>
<reference evidence="2 3" key="1">
    <citation type="journal article" date="2023" name="Commun. Biol.">
        <title>Genome analysis of Parmales, the sister group of diatoms, reveals the evolutionary specialization of diatoms from phago-mixotrophs to photoautotrophs.</title>
        <authorList>
            <person name="Ban H."/>
            <person name="Sato S."/>
            <person name="Yoshikawa S."/>
            <person name="Yamada K."/>
            <person name="Nakamura Y."/>
            <person name="Ichinomiya M."/>
            <person name="Sato N."/>
            <person name="Blanc-Mathieu R."/>
            <person name="Endo H."/>
            <person name="Kuwata A."/>
            <person name="Ogata H."/>
        </authorList>
    </citation>
    <scope>NUCLEOTIDE SEQUENCE [LARGE SCALE GENOMIC DNA]</scope>
</reference>
<dbReference type="SUPFAM" id="SSF111038">
    <property type="entry name" value="YjbQ-like"/>
    <property type="match status" value="1"/>
</dbReference>
<dbReference type="EMBL" id="BRYB01000611">
    <property type="protein sequence ID" value="GMI33954.1"/>
    <property type="molecule type" value="Genomic_DNA"/>
</dbReference>
<dbReference type="PANTHER" id="PTHR30615:SF16">
    <property type="entry name" value="SECONDARY THIAMINE-PHOSPHATE SYNTHASE ENZYME"/>
    <property type="match status" value="1"/>
</dbReference>
<name>A0ABQ6MWE3_9STRA</name>
<protein>
    <submittedName>
        <fullName evidence="2">Uncharacterized protein</fullName>
    </submittedName>
</protein>
<accession>A0ABQ6MWE3</accession>
<keyword evidence="3" id="KW-1185">Reference proteome</keyword>
<feature type="region of interest" description="Disordered" evidence="1">
    <location>
        <begin position="53"/>
        <end position="82"/>
    </location>
</feature>
<dbReference type="InterPro" id="IPR001602">
    <property type="entry name" value="UPF0047_YjbQ-like"/>
</dbReference>
<organism evidence="2 3">
    <name type="scientific">Tetraparma gracilis</name>
    <dbReference type="NCBI Taxonomy" id="2962635"/>
    <lineage>
        <taxon>Eukaryota</taxon>
        <taxon>Sar</taxon>
        <taxon>Stramenopiles</taxon>
        <taxon>Ochrophyta</taxon>
        <taxon>Bolidophyceae</taxon>
        <taxon>Parmales</taxon>
        <taxon>Triparmaceae</taxon>
        <taxon>Tetraparma</taxon>
    </lineage>
</organism>
<evidence type="ECO:0000313" key="3">
    <source>
        <dbReference type="Proteomes" id="UP001165060"/>
    </source>
</evidence>
<dbReference type="PANTHER" id="PTHR30615">
    <property type="entry name" value="UNCHARACTERIZED PROTEIN YJBQ-RELATED"/>
    <property type="match status" value="1"/>
</dbReference>
<dbReference type="Proteomes" id="UP001165060">
    <property type="component" value="Unassembled WGS sequence"/>
</dbReference>
<dbReference type="Pfam" id="PF01894">
    <property type="entry name" value="YjbQ"/>
    <property type="match status" value="1"/>
</dbReference>
<feature type="compositionally biased region" description="Basic and acidic residues" evidence="1">
    <location>
        <begin position="67"/>
        <end position="79"/>
    </location>
</feature>
<dbReference type="InterPro" id="IPR035917">
    <property type="entry name" value="YjbQ-like_sf"/>
</dbReference>